<keyword evidence="1" id="KW-0812">Transmembrane</keyword>
<accession>A0A2W5SD76</accession>
<reference evidence="2 3" key="1">
    <citation type="submission" date="2017-08" db="EMBL/GenBank/DDBJ databases">
        <title>Infants hospitalized years apart are colonized by the same room-sourced microbial strains.</title>
        <authorList>
            <person name="Brooks B."/>
            <person name="Olm M.R."/>
            <person name="Firek B.A."/>
            <person name="Baker R."/>
            <person name="Thomas B.C."/>
            <person name="Morowitz M.J."/>
            <person name="Banfield J.F."/>
        </authorList>
    </citation>
    <scope>NUCLEOTIDE SEQUENCE [LARGE SCALE GENOMIC DNA]</scope>
    <source>
        <strain evidence="2">S2_003_000_R2_11</strain>
    </source>
</reference>
<keyword evidence="1" id="KW-1133">Transmembrane helix</keyword>
<protein>
    <recommendedName>
        <fullName evidence="4">DUF3329 domain-containing protein</fullName>
    </recommendedName>
</protein>
<dbReference type="EMBL" id="QFQS01000001">
    <property type="protein sequence ID" value="PZR00080.1"/>
    <property type="molecule type" value="Genomic_DNA"/>
</dbReference>
<evidence type="ECO:0008006" key="4">
    <source>
        <dbReference type="Google" id="ProtNLM"/>
    </source>
</evidence>
<name>A0A2W5SD76_CERSP</name>
<sequence length="61" mass="6777">MQFLDPNHPFFARPWVRWATAIAPLAWAAVELYSGNPGWAILFGAAGAYAFWMLIIKGPKA</sequence>
<comment type="caution">
    <text evidence="2">The sequence shown here is derived from an EMBL/GenBank/DDBJ whole genome shotgun (WGS) entry which is preliminary data.</text>
</comment>
<evidence type="ECO:0000313" key="2">
    <source>
        <dbReference type="EMBL" id="PZR00080.1"/>
    </source>
</evidence>
<organism evidence="2 3">
    <name type="scientific">Cereibacter sphaeroides</name>
    <name type="common">Rhodobacter sphaeroides</name>
    <dbReference type="NCBI Taxonomy" id="1063"/>
    <lineage>
        <taxon>Bacteria</taxon>
        <taxon>Pseudomonadati</taxon>
        <taxon>Pseudomonadota</taxon>
        <taxon>Alphaproteobacteria</taxon>
        <taxon>Rhodobacterales</taxon>
        <taxon>Paracoccaceae</taxon>
        <taxon>Cereibacter</taxon>
    </lineage>
</organism>
<proteinExistence type="predicted"/>
<gene>
    <name evidence="2" type="ORF">DI533_05595</name>
</gene>
<keyword evidence="1" id="KW-0472">Membrane</keyword>
<feature type="transmembrane region" description="Helical" evidence="1">
    <location>
        <begin position="15"/>
        <end position="33"/>
    </location>
</feature>
<evidence type="ECO:0000313" key="3">
    <source>
        <dbReference type="Proteomes" id="UP000248975"/>
    </source>
</evidence>
<dbReference type="AlphaFoldDB" id="A0A2W5SD76"/>
<feature type="transmembrane region" description="Helical" evidence="1">
    <location>
        <begin position="39"/>
        <end position="56"/>
    </location>
</feature>
<evidence type="ECO:0000256" key="1">
    <source>
        <dbReference type="SAM" id="Phobius"/>
    </source>
</evidence>
<dbReference type="Proteomes" id="UP000248975">
    <property type="component" value="Unassembled WGS sequence"/>
</dbReference>